<comment type="caution">
    <text evidence="2">The sequence shown here is derived from an EMBL/GenBank/DDBJ whole genome shotgun (WGS) entry which is preliminary data.</text>
</comment>
<proteinExistence type="predicted"/>
<feature type="compositionally biased region" description="Basic residues" evidence="1">
    <location>
        <begin position="1"/>
        <end position="15"/>
    </location>
</feature>
<name>A0A2U1KJY4_ARTAN</name>
<protein>
    <submittedName>
        <fullName evidence="2">Uncharacterized protein</fullName>
    </submittedName>
</protein>
<evidence type="ECO:0000313" key="2">
    <source>
        <dbReference type="EMBL" id="PWA37031.1"/>
    </source>
</evidence>
<dbReference type="Proteomes" id="UP000245207">
    <property type="component" value="Unassembled WGS sequence"/>
</dbReference>
<dbReference type="EMBL" id="PKPP01017355">
    <property type="protein sequence ID" value="PWA37031.1"/>
    <property type="molecule type" value="Genomic_DNA"/>
</dbReference>
<sequence>MRTPKTRGRLRKKIGPGHPHQPTQRLAETAEPKKHAACNISYSRKSKTTTNPLHQILNDCDLRLTISVFSNGADNLQKGLTVIISLRKSI</sequence>
<reference evidence="2 3" key="1">
    <citation type="journal article" date="2018" name="Mol. Plant">
        <title>The genome of Artemisia annua provides insight into the evolution of Asteraceae family and artemisinin biosynthesis.</title>
        <authorList>
            <person name="Shen Q."/>
            <person name="Zhang L."/>
            <person name="Liao Z."/>
            <person name="Wang S."/>
            <person name="Yan T."/>
            <person name="Shi P."/>
            <person name="Liu M."/>
            <person name="Fu X."/>
            <person name="Pan Q."/>
            <person name="Wang Y."/>
            <person name="Lv Z."/>
            <person name="Lu X."/>
            <person name="Zhang F."/>
            <person name="Jiang W."/>
            <person name="Ma Y."/>
            <person name="Chen M."/>
            <person name="Hao X."/>
            <person name="Li L."/>
            <person name="Tang Y."/>
            <person name="Lv G."/>
            <person name="Zhou Y."/>
            <person name="Sun X."/>
            <person name="Brodelius P.E."/>
            <person name="Rose J.K.C."/>
            <person name="Tang K."/>
        </authorList>
    </citation>
    <scope>NUCLEOTIDE SEQUENCE [LARGE SCALE GENOMIC DNA]</scope>
    <source>
        <strain evidence="3">cv. Huhao1</strain>
        <tissue evidence="2">Leaf</tissue>
    </source>
</reference>
<keyword evidence="3" id="KW-1185">Reference proteome</keyword>
<evidence type="ECO:0000256" key="1">
    <source>
        <dbReference type="SAM" id="MobiDB-lite"/>
    </source>
</evidence>
<gene>
    <name evidence="2" type="ORF">CTI12_AA586640</name>
</gene>
<feature type="region of interest" description="Disordered" evidence="1">
    <location>
        <begin position="1"/>
        <end position="35"/>
    </location>
</feature>
<accession>A0A2U1KJY4</accession>
<dbReference type="AlphaFoldDB" id="A0A2U1KJY4"/>
<organism evidence="2 3">
    <name type="scientific">Artemisia annua</name>
    <name type="common">Sweet wormwood</name>
    <dbReference type="NCBI Taxonomy" id="35608"/>
    <lineage>
        <taxon>Eukaryota</taxon>
        <taxon>Viridiplantae</taxon>
        <taxon>Streptophyta</taxon>
        <taxon>Embryophyta</taxon>
        <taxon>Tracheophyta</taxon>
        <taxon>Spermatophyta</taxon>
        <taxon>Magnoliopsida</taxon>
        <taxon>eudicotyledons</taxon>
        <taxon>Gunneridae</taxon>
        <taxon>Pentapetalae</taxon>
        <taxon>asterids</taxon>
        <taxon>campanulids</taxon>
        <taxon>Asterales</taxon>
        <taxon>Asteraceae</taxon>
        <taxon>Asteroideae</taxon>
        <taxon>Anthemideae</taxon>
        <taxon>Artemisiinae</taxon>
        <taxon>Artemisia</taxon>
    </lineage>
</organism>
<evidence type="ECO:0000313" key="3">
    <source>
        <dbReference type="Proteomes" id="UP000245207"/>
    </source>
</evidence>